<protein>
    <submittedName>
        <fullName evidence="1">Uncharacterized protein</fullName>
    </submittedName>
</protein>
<dbReference type="OrthoDB" id="5424209at2759"/>
<evidence type="ECO:0000313" key="2">
    <source>
        <dbReference type="Proteomes" id="UP000326950"/>
    </source>
</evidence>
<reference evidence="1 2" key="1">
    <citation type="submission" date="2019-04" db="EMBL/GenBank/DDBJ databases">
        <title>Friends and foes A comparative genomics study of 23 Aspergillus species from section Flavi.</title>
        <authorList>
            <consortium name="DOE Joint Genome Institute"/>
            <person name="Kjaerbolling I."/>
            <person name="Vesth T."/>
            <person name="Frisvad J.C."/>
            <person name="Nybo J.L."/>
            <person name="Theobald S."/>
            <person name="Kildgaard S."/>
            <person name="Isbrandt T."/>
            <person name="Kuo A."/>
            <person name="Sato A."/>
            <person name="Lyhne E.K."/>
            <person name="Kogle M.E."/>
            <person name="Wiebenga A."/>
            <person name="Kun R.S."/>
            <person name="Lubbers R.J."/>
            <person name="Makela M.R."/>
            <person name="Barry K."/>
            <person name="Chovatia M."/>
            <person name="Clum A."/>
            <person name="Daum C."/>
            <person name="Haridas S."/>
            <person name="He G."/>
            <person name="LaButti K."/>
            <person name="Lipzen A."/>
            <person name="Mondo S."/>
            <person name="Riley R."/>
            <person name="Salamov A."/>
            <person name="Simmons B.A."/>
            <person name="Magnuson J.K."/>
            <person name="Henrissat B."/>
            <person name="Mortensen U.H."/>
            <person name="Larsen T.O."/>
            <person name="Devries R.P."/>
            <person name="Grigoriev I.V."/>
            <person name="Machida M."/>
            <person name="Baker S.E."/>
            <person name="Andersen M.R."/>
        </authorList>
    </citation>
    <scope>NUCLEOTIDE SEQUENCE [LARGE SCALE GENOMIC DNA]</scope>
    <source>
        <strain evidence="1 2">CBS 117626</strain>
    </source>
</reference>
<dbReference type="Proteomes" id="UP000326950">
    <property type="component" value="Unassembled WGS sequence"/>
</dbReference>
<gene>
    <name evidence="1" type="ORF">BDV40DRAFT_287471</name>
</gene>
<dbReference type="InterPro" id="IPR009003">
    <property type="entry name" value="Peptidase_S1_PA"/>
</dbReference>
<name>A0A5N6UYI4_ASPTM</name>
<sequence length="541" mass="61872">MSRAFFRDSTTARYFRAGGPDLCEAPYNCRRLPSDHIPFDDIERILHNCNIRFLVTSPSLVECTPGYDDSAEPIQTLQVLSRRHDNDSRDYWLHAVQEIHTLLCSRGLDNITIDIIDWQLARGPEIYLCKSSDAIFPKWDTVRKQIVQMVDISGFQLLGCYRIGHDFGEENSTPSVLVTVDPKVERDWSSVEHDIRMILTEFDLGMVDVRIFKDRNIFCARQSWDQTQTSPSLPTVEEECPTRVTIGNGQFGLTCRHCVFDHVFTDLHIFEEKEEALRYMEGQKKDPKDRTLNITEPRSRDMIDEKRRSNSFRTLEEIQAAEDHPEDLTQKWGDLKKSLGDLENHLTELEAYKRAGSYEFGEVWADSGDDTRKTTTIMDWALLKPHPNRAYPSNQFASFSSLGERAPMPRIGHIKAGIVLPDEKNLFKQGCKTGVTWGKYSNLATTVFTATKSGELRTIDEHSVVYDIKHDFFKPGDSGSLIYDERGRIVGMAFGGQMTGQIVVFTHIDNLIADVKDQTGAERVVFYGQEEPVEEYDVDQN</sequence>
<accession>A0A5N6UYI4</accession>
<evidence type="ECO:0000313" key="1">
    <source>
        <dbReference type="EMBL" id="KAE8163749.1"/>
    </source>
</evidence>
<organism evidence="1 2">
    <name type="scientific">Aspergillus tamarii</name>
    <dbReference type="NCBI Taxonomy" id="41984"/>
    <lineage>
        <taxon>Eukaryota</taxon>
        <taxon>Fungi</taxon>
        <taxon>Dikarya</taxon>
        <taxon>Ascomycota</taxon>
        <taxon>Pezizomycotina</taxon>
        <taxon>Eurotiomycetes</taxon>
        <taxon>Eurotiomycetidae</taxon>
        <taxon>Eurotiales</taxon>
        <taxon>Aspergillaceae</taxon>
        <taxon>Aspergillus</taxon>
        <taxon>Aspergillus subgen. Circumdati</taxon>
    </lineage>
</organism>
<dbReference type="SUPFAM" id="SSF50494">
    <property type="entry name" value="Trypsin-like serine proteases"/>
    <property type="match status" value="1"/>
</dbReference>
<dbReference type="EMBL" id="ML738614">
    <property type="protein sequence ID" value="KAE8163749.1"/>
    <property type="molecule type" value="Genomic_DNA"/>
</dbReference>
<dbReference type="AlphaFoldDB" id="A0A5N6UYI4"/>
<proteinExistence type="predicted"/>
<keyword evidence="2" id="KW-1185">Reference proteome</keyword>